<accession>A0A4P6L0Y8</accession>
<feature type="region of interest" description="Disordered" evidence="1">
    <location>
        <begin position="1"/>
        <end position="22"/>
    </location>
</feature>
<name>A0A4P6L0Y8_9BURK</name>
<dbReference type="RefSeq" id="WP_130187458.1">
    <property type="nucleotide sequence ID" value="NZ_CP035913.1"/>
</dbReference>
<keyword evidence="3" id="KW-1185">Reference proteome</keyword>
<dbReference type="KEGG" id="plue:EWM63_16170"/>
<evidence type="ECO:0000256" key="1">
    <source>
        <dbReference type="SAM" id="MobiDB-lite"/>
    </source>
</evidence>
<sequence>MKLPPAIPDTALPTSLERAPNDKEKRRFAKAATKACAEVTSLVTALGESRGSDAQVNAETAIQKVFGATHAGKAAETLKDMAWILKRWAQKPEEGLSISDTNAFLGWGAGTSVHGTGFFRNWTAAPIKLPRVTKEGVDNLSRTLIHESAHGVSSEIQDAFGYRKMNPGKFYQSTCQQRLINADHYAQCVEIFCGRLSGATWDNELQVHGGASGGSAVASRLGAVFVDLRTICMHAKIAGDRMVIELTGTDAVPLGSNAAHYTRLLGRTFSQATVRGVVRARITDMAHQIRRLEDALAGVDFGDGNVMDIEDLFKEMDIAQKGSAAIVFPINISNVKVMVIASRGTAERDLRGLLLKEMISECLQSHNPGDAGRVITADNLHALHTHYARGAGIPPIDVNLSPAMARHVND</sequence>
<gene>
    <name evidence="2" type="ORF">EWM63_16170</name>
</gene>
<evidence type="ECO:0000313" key="3">
    <source>
        <dbReference type="Proteomes" id="UP000290637"/>
    </source>
</evidence>
<dbReference type="AlphaFoldDB" id="A0A4P6L0Y8"/>
<proteinExistence type="predicted"/>
<protein>
    <recommendedName>
        <fullName evidence="4">Lysine-specific metallo-endopeptidase domain-containing protein</fullName>
    </recommendedName>
</protein>
<reference evidence="2 3" key="1">
    <citation type="submission" date="2019-02" db="EMBL/GenBank/DDBJ databases">
        <title>Draft Genome Sequences of Six Type Strains of the Genus Massilia.</title>
        <authorList>
            <person name="Miess H."/>
            <person name="Frediansyhah A."/>
            <person name="Gross H."/>
        </authorList>
    </citation>
    <scope>NUCLEOTIDE SEQUENCE [LARGE SCALE GENOMIC DNA]</scope>
    <source>
        <strain evidence="2 3">DSM 17473</strain>
    </source>
</reference>
<evidence type="ECO:0000313" key="2">
    <source>
        <dbReference type="EMBL" id="QBE64338.1"/>
    </source>
</evidence>
<dbReference type="EMBL" id="CP035913">
    <property type="protein sequence ID" value="QBE64338.1"/>
    <property type="molecule type" value="Genomic_DNA"/>
</dbReference>
<organism evidence="2 3">
    <name type="scientific">Pseudoduganella lutea</name>
    <dbReference type="NCBI Taxonomy" id="321985"/>
    <lineage>
        <taxon>Bacteria</taxon>
        <taxon>Pseudomonadati</taxon>
        <taxon>Pseudomonadota</taxon>
        <taxon>Betaproteobacteria</taxon>
        <taxon>Burkholderiales</taxon>
        <taxon>Oxalobacteraceae</taxon>
        <taxon>Telluria group</taxon>
        <taxon>Pseudoduganella</taxon>
    </lineage>
</organism>
<evidence type="ECO:0008006" key="4">
    <source>
        <dbReference type="Google" id="ProtNLM"/>
    </source>
</evidence>
<dbReference type="Proteomes" id="UP000290637">
    <property type="component" value="Chromosome"/>
</dbReference>